<name>A0A4R1N8X9_9GAMM</name>
<accession>A0A4R1N8X9</accession>
<dbReference type="InterPro" id="IPR025427">
    <property type="entry name" value="DUF4160"/>
</dbReference>
<dbReference type="AlphaFoldDB" id="A0A4R1N8X9"/>
<dbReference type="EMBL" id="SJOI01000001">
    <property type="protein sequence ID" value="TCL03683.1"/>
    <property type="molecule type" value="Genomic_DNA"/>
</dbReference>
<proteinExistence type="predicted"/>
<gene>
    <name evidence="1" type="ORF">EZJ58_1760</name>
</gene>
<dbReference type="Proteomes" id="UP000294555">
    <property type="component" value="Unassembled WGS sequence"/>
</dbReference>
<organism evidence="1 2">
    <name type="scientific">Sodalis ligni</name>
    <dbReference type="NCBI Taxonomy" id="2697027"/>
    <lineage>
        <taxon>Bacteria</taxon>
        <taxon>Pseudomonadati</taxon>
        <taxon>Pseudomonadota</taxon>
        <taxon>Gammaproteobacteria</taxon>
        <taxon>Enterobacterales</taxon>
        <taxon>Bruguierivoracaceae</taxon>
        <taxon>Sodalis</taxon>
    </lineage>
</organism>
<comment type="caution">
    <text evidence="1">The sequence shown here is derived from an EMBL/GenBank/DDBJ whole genome shotgun (WGS) entry which is preliminary data.</text>
</comment>
<evidence type="ECO:0000313" key="2">
    <source>
        <dbReference type="Proteomes" id="UP000294555"/>
    </source>
</evidence>
<keyword evidence="2" id="KW-1185">Reference proteome</keyword>
<dbReference type="OrthoDB" id="122670at2"/>
<reference evidence="1 2" key="1">
    <citation type="submission" date="2019-02" db="EMBL/GenBank/DDBJ databases">
        <title>Investigation of anaerobic lignin degradation for improved lignocellulosic biofuels.</title>
        <authorList>
            <person name="Deangelis K."/>
        </authorList>
    </citation>
    <scope>NUCLEOTIDE SEQUENCE [LARGE SCALE GENOMIC DNA]</scope>
    <source>
        <strain evidence="1 2">159R</strain>
    </source>
</reference>
<sequence>MPTIFRFKGWRVMIYTMDHLPPHVHVIGANGQVVFVLLKDNIELREMIGVKPKELAEIEKELLNQLPQLQSAWEQIHGN</sequence>
<protein>
    <submittedName>
        <fullName evidence="1">Uncharacterized protein DUF4160</fullName>
    </submittedName>
</protein>
<dbReference type="Pfam" id="PF13711">
    <property type="entry name" value="DUF4160"/>
    <property type="match status" value="1"/>
</dbReference>
<evidence type="ECO:0000313" key="1">
    <source>
        <dbReference type="EMBL" id="TCL03683.1"/>
    </source>
</evidence>